<reference evidence="10 11" key="1">
    <citation type="submission" date="2020-05" db="EMBL/GenBank/DDBJ databases">
        <title>Distinct polysaccharide utilization as determinants for interspecies competition between intestinal Prevotella spp.</title>
        <authorList>
            <person name="Galvez E.J.C."/>
            <person name="Iljazovic A."/>
            <person name="Strowig T."/>
        </authorList>
    </citation>
    <scope>NUCLEOTIDE SEQUENCE [LARGE SCALE GENOMIC DNA]</scope>
    <source>
        <strain evidence="10 11">PCHR</strain>
    </source>
</reference>
<evidence type="ECO:0000256" key="1">
    <source>
        <dbReference type="ARBA" id="ARBA00002056"/>
    </source>
</evidence>
<evidence type="ECO:0000256" key="7">
    <source>
        <dbReference type="ARBA" id="ARBA00022679"/>
    </source>
</evidence>
<proteinExistence type="predicted"/>
<dbReference type="PANTHER" id="PTHR30372:SF4">
    <property type="entry name" value="LIPID-A-DISACCHARIDE SYNTHASE, MITOCHONDRIAL-RELATED"/>
    <property type="match status" value="1"/>
</dbReference>
<protein>
    <recommendedName>
        <fullName evidence="3">Lipid-A-disaccharide synthase</fullName>
        <ecNumber evidence="2">2.4.1.182</ecNumber>
    </recommendedName>
</protein>
<comment type="caution">
    <text evidence="10">The sequence shown here is derived from an EMBL/GenBank/DDBJ whole genome shotgun (WGS) entry which is preliminary data.</text>
</comment>
<comment type="catalytic activity">
    <reaction evidence="9">
        <text>a lipid X + a UDP-2-N,3-O-bis[(3R)-3-hydroxyacyl]-alpha-D-glucosamine = a lipid A disaccharide + UDP + H(+)</text>
        <dbReference type="Rhea" id="RHEA:67828"/>
        <dbReference type="ChEBI" id="CHEBI:15378"/>
        <dbReference type="ChEBI" id="CHEBI:58223"/>
        <dbReference type="ChEBI" id="CHEBI:137748"/>
        <dbReference type="ChEBI" id="CHEBI:176338"/>
        <dbReference type="ChEBI" id="CHEBI:176343"/>
        <dbReference type="EC" id="2.4.1.182"/>
    </reaction>
</comment>
<sequence>MKYYIIAGEASGDLHASHLMKALQREDADADFRFFGGDMMSAAGGTRVKHYRELAYMGFVPVLLHLRTIFRNMAMCKDDIATWQPDVVILVDYPGFNLSIARFVKDHMDIPVYYYISPKIWAWKEYRIKNIRRDVSEMFSILPFEVDFYENKHGYKINYVGNPTADEVAQFRMSYKETFGDFVKRINGSVADDADKNGTTSSSVLPLRSDRPVIALLAGSRRQEIKDNLPDMIKAAYAYADRYQIVLAAAPGISPEYYRRFVYGKKVSVVYGETYALLSHAVAALVTSGTATLETALFDVPQVVCYETPIPKVIAFLRRHVLKVKYISLVNLIAGNEVVPELVADTFTLDNIRHNLGRILPGGDGREEMMCGYEQVREKLGNAGAAENAARIMVAKLRP</sequence>
<evidence type="ECO:0000313" key="11">
    <source>
        <dbReference type="Proteomes" id="UP000820977"/>
    </source>
</evidence>
<evidence type="ECO:0000256" key="8">
    <source>
        <dbReference type="ARBA" id="ARBA00023098"/>
    </source>
</evidence>
<dbReference type="Proteomes" id="UP000820977">
    <property type="component" value="Unassembled WGS sequence"/>
</dbReference>
<comment type="function">
    <text evidence="1">Condensation of UDP-2,3-diacylglucosamine and 2,3-diacylglucosamine-1-phosphate to form lipid A disaccharide, a precursor of lipid A, a phosphorylated glycolipid that anchors the lipopolysaccharide to the outer membrane of the cell.</text>
</comment>
<evidence type="ECO:0000256" key="5">
    <source>
        <dbReference type="ARBA" id="ARBA00022556"/>
    </source>
</evidence>
<keyword evidence="11" id="KW-1185">Reference proteome</keyword>
<dbReference type="Pfam" id="PF02684">
    <property type="entry name" value="LpxB"/>
    <property type="match status" value="2"/>
</dbReference>
<evidence type="ECO:0000313" key="10">
    <source>
        <dbReference type="EMBL" id="NPE25876.1"/>
    </source>
</evidence>
<keyword evidence="8" id="KW-0443">Lipid metabolism</keyword>
<evidence type="ECO:0000256" key="6">
    <source>
        <dbReference type="ARBA" id="ARBA00022676"/>
    </source>
</evidence>
<gene>
    <name evidence="10" type="ORF">HPS54_10165</name>
</gene>
<dbReference type="PANTHER" id="PTHR30372">
    <property type="entry name" value="LIPID-A-DISACCHARIDE SYNTHASE"/>
    <property type="match status" value="1"/>
</dbReference>
<evidence type="ECO:0000256" key="9">
    <source>
        <dbReference type="ARBA" id="ARBA00048975"/>
    </source>
</evidence>
<dbReference type="EC" id="2.4.1.182" evidence="2"/>
<name>A0ABX2B2Y9_9BACT</name>
<evidence type="ECO:0000256" key="2">
    <source>
        <dbReference type="ARBA" id="ARBA00012687"/>
    </source>
</evidence>
<keyword evidence="6" id="KW-0328">Glycosyltransferase</keyword>
<dbReference type="SUPFAM" id="SSF53756">
    <property type="entry name" value="UDP-Glycosyltransferase/glycogen phosphorylase"/>
    <property type="match status" value="1"/>
</dbReference>
<organism evidence="10 11">
    <name type="scientific">Xylanibacter caecicola</name>
    <dbReference type="NCBI Taxonomy" id="2736294"/>
    <lineage>
        <taxon>Bacteria</taxon>
        <taxon>Pseudomonadati</taxon>
        <taxon>Bacteroidota</taxon>
        <taxon>Bacteroidia</taxon>
        <taxon>Bacteroidales</taxon>
        <taxon>Prevotellaceae</taxon>
        <taxon>Xylanibacter</taxon>
    </lineage>
</organism>
<keyword evidence="5" id="KW-0441">Lipid A biosynthesis</keyword>
<dbReference type="InterPro" id="IPR003835">
    <property type="entry name" value="Glyco_trans_19"/>
</dbReference>
<keyword evidence="7" id="KW-0808">Transferase</keyword>
<evidence type="ECO:0000256" key="4">
    <source>
        <dbReference type="ARBA" id="ARBA00022516"/>
    </source>
</evidence>
<accession>A0ABX2B2Y9</accession>
<dbReference type="RefSeq" id="WP_172345342.1">
    <property type="nucleotide sequence ID" value="NZ_CASYYZ010000019.1"/>
</dbReference>
<dbReference type="EMBL" id="JABKKJ010000020">
    <property type="protein sequence ID" value="NPE25876.1"/>
    <property type="molecule type" value="Genomic_DNA"/>
</dbReference>
<keyword evidence="4" id="KW-0444">Lipid biosynthesis</keyword>
<evidence type="ECO:0000256" key="3">
    <source>
        <dbReference type="ARBA" id="ARBA00020902"/>
    </source>
</evidence>